<dbReference type="Pfam" id="PF00797">
    <property type="entry name" value="Acetyltransf_2"/>
    <property type="match status" value="1"/>
</dbReference>
<keyword evidence="4" id="KW-1185">Reference proteome</keyword>
<dbReference type="Gene3D" id="2.40.128.150">
    <property type="entry name" value="Cysteine proteinases"/>
    <property type="match status" value="1"/>
</dbReference>
<protein>
    <submittedName>
        <fullName evidence="3">Arylamine N-acetyltransferase</fullName>
    </submittedName>
</protein>
<reference evidence="3" key="1">
    <citation type="journal article" date="2014" name="Int. J. Syst. Evol. Microbiol.">
        <title>Complete genome sequence of Corynebacterium casei LMG S-19264T (=DSM 44701T), isolated from a smear-ripened cheese.</title>
        <authorList>
            <consortium name="US DOE Joint Genome Institute (JGI-PGF)"/>
            <person name="Walter F."/>
            <person name="Albersmeier A."/>
            <person name="Kalinowski J."/>
            <person name="Ruckert C."/>
        </authorList>
    </citation>
    <scope>NUCLEOTIDE SEQUENCE</scope>
    <source>
        <strain evidence="3">JCM 4059</strain>
    </source>
</reference>
<organism evidence="3 4">
    <name type="scientific">Streptomyces mashuensis</name>
    <dbReference type="NCBI Taxonomy" id="33904"/>
    <lineage>
        <taxon>Bacteria</taxon>
        <taxon>Bacillati</taxon>
        <taxon>Actinomycetota</taxon>
        <taxon>Actinomycetes</taxon>
        <taxon>Kitasatosporales</taxon>
        <taxon>Streptomycetaceae</taxon>
        <taxon>Streptomyces</taxon>
    </lineage>
</organism>
<dbReference type="InterPro" id="IPR038765">
    <property type="entry name" value="Papain-like_cys_pep_sf"/>
</dbReference>
<reference evidence="3" key="2">
    <citation type="submission" date="2020-09" db="EMBL/GenBank/DDBJ databases">
        <authorList>
            <person name="Sun Q."/>
            <person name="Ohkuma M."/>
        </authorList>
    </citation>
    <scope>NUCLEOTIDE SEQUENCE</scope>
    <source>
        <strain evidence="3">JCM 4059</strain>
    </source>
</reference>
<sequence>MIDVDGYLAALGVDRPAAPTAEALRALHRAQVERIAYENLDIHLGRPPGIGAGESVARFVRGRGGYCFHLNGALAALLTALGYDVTLHRAGVQRAPEDPAGAHGDHLALTVRLDGERWLVDTGLAGALHEPLPLREGSYSEGPFTYGLAPSVAEPGGWRFTHDPLGPFTAMDFAPDPVQLSSFAAKHVQLSTSPESPFVRVVTVGRRDAKGMDLLRGCVLRRTDAGGADERTIDTADDWYDVLAGVFRLDLSDVDASARAALWHRVRTAHQEWEAANQ</sequence>
<dbReference type="Gene3D" id="3.30.2140.10">
    <property type="entry name" value="Arylamine N-acetyltransferase"/>
    <property type="match status" value="1"/>
</dbReference>
<dbReference type="Proteomes" id="UP000638313">
    <property type="component" value="Unassembled WGS sequence"/>
</dbReference>
<evidence type="ECO:0000313" key="3">
    <source>
        <dbReference type="EMBL" id="GHF47201.1"/>
    </source>
</evidence>
<name>A0A919B411_9ACTN</name>
<gene>
    <name evidence="3" type="primary">nat</name>
    <name evidence="3" type="ORF">GCM10010218_30630</name>
</gene>
<dbReference type="RefSeq" id="WP_190130100.1">
    <property type="nucleotide sequence ID" value="NZ_BNBD01000005.1"/>
</dbReference>
<evidence type="ECO:0000256" key="2">
    <source>
        <dbReference type="RuleBase" id="RU003452"/>
    </source>
</evidence>
<dbReference type="PRINTS" id="PR01543">
    <property type="entry name" value="ANATRNSFRASE"/>
</dbReference>
<comment type="similarity">
    <text evidence="1 2">Belongs to the arylamine N-acetyltransferase family.</text>
</comment>
<dbReference type="InterPro" id="IPR001447">
    <property type="entry name" value="Arylamine_N-AcTrfase"/>
</dbReference>
<evidence type="ECO:0000313" key="4">
    <source>
        <dbReference type="Proteomes" id="UP000638313"/>
    </source>
</evidence>
<dbReference type="EMBL" id="BNBD01000005">
    <property type="protein sequence ID" value="GHF47201.1"/>
    <property type="molecule type" value="Genomic_DNA"/>
</dbReference>
<dbReference type="PANTHER" id="PTHR11786:SF0">
    <property type="entry name" value="ARYLAMINE N-ACETYLTRANSFERASE 4-RELATED"/>
    <property type="match status" value="1"/>
</dbReference>
<proteinExistence type="inferred from homology"/>
<evidence type="ECO:0000256" key="1">
    <source>
        <dbReference type="ARBA" id="ARBA00006547"/>
    </source>
</evidence>
<dbReference type="SUPFAM" id="SSF54001">
    <property type="entry name" value="Cysteine proteinases"/>
    <property type="match status" value="1"/>
</dbReference>
<dbReference type="PANTHER" id="PTHR11786">
    <property type="entry name" value="N-HYDROXYARYLAMINE O-ACETYLTRANSFERASE"/>
    <property type="match status" value="1"/>
</dbReference>
<dbReference type="AlphaFoldDB" id="A0A919B411"/>
<accession>A0A919B411</accession>
<comment type="caution">
    <text evidence="3">The sequence shown here is derived from an EMBL/GenBank/DDBJ whole genome shotgun (WGS) entry which is preliminary data.</text>
</comment>
<dbReference type="GO" id="GO:0016407">
    <property type="term" value="F:acetyltransferase activity"/>
    <property type="evidence" value="ECO:0007669"/>
    <property type="project" value="InterPro"/>
</dbReference>